<feature type="signal peptide" evidence="6">
    <location>
        <begin position="1"/>
        <end position="24"/>
    </location>
</feature>
<sequence>MKKIVLILTALMLVLTGCSGNVEKDPNKPFAGTTIYVYNWGDYIAEDTLQLFTEATGIKVIYDPFDSNEAMYAKYKSGAVNYDVLIPSDYMIEKLIAENELLPLNYDNIPNVKYIDSSFRNLSYDPDDTYSVPYFWGTLGILYNTEMVKEEVDSWDILWDSKYSGKIIMMDSVRDSFAVALKRLGYSLNSANKAQVDEALATLVEQGPLVQAYVMDQVKDKMIGEEGALAVIYSGEAIYTSEYNENLAYAVPKEGTNFFVDAMVIPKTSKNKEAAEAFINFMNDPQIAFNNTRYVGYSTPHTEAKAMLDEEVRNDPAAYPSQDIIDKCEVFVDLGPDMTAYYNDKWNELKASLR</sequence>
<comment type="caution">
    <text evidence="7">The sequence shown here is derived from an EMBL/GenBank/DDBJ whole genome shotgun (WGS) entry which is preliminary data.</text>
</comment>
<dbReference type="EMBL" id="RLII01000033">
    <property type="protein sequence ID" value="RXE57832.1"/>
    <property type="molecule type" value="Genomic_DNA"/>
</dbReference>
<dbReference type="CDD" id="cd13663">
    <property type="entry name" value="PBP2_PotD_PotF_like_2"/>
    <property type="match status" value="1"/>
</dbReference>
<evidence type="ECO:0000256" key="3">
    <source>
        <dbReference type="ARBA" id="ARBA00022729"/>
    </source>
</evidence>
<evidence type="ECO:0000256" key="5">
    <source>
        <dbReference type="PIRSR" id="PIRSR019574-1"/>
    </source>
</evidence>
<dbReference type="AlphaFoldDB" id="A0A4Q0I4I6"/>
<dbReference type="Pfam" id="PF13416">
    <property type="entry name" value="SBP_bac_8"/>
    <property type="match status" value="1"/>
</dbReference>
<dbReference type="SUPFAM" id="SSF53850">
    <property type="entry name" value="Periplasmic binding protein-like II"/>
    <property type="match status" value="1"/>
</dbReference>
<dbReference type="OrthoDB" id="9769319at2"/>
<evidence type="ECO:0000256" key="6">
    <source>
        <dbReference type="SAM" id="SignalP"/>
    </source>
</evidence>
<dbReference type="GO" id="GO:0042597">
    <property type="term" value="C:periplasmic space"/>
    <property type="evidence" value="ECO:0007669"/>
    <property type="project" value="UniProtKB-SubCell"/>
</dbReference>
<gene>
    <name evidence="7" type="ORF">EFD62_15490</name>
</gene>
<keyword evidence="4" id="KW-0574">Periplasm</keyword>
<keyword evidence="3 6" id="KW-0732">Signal</keyword>
<dbReference type="PIRSF" id="PIRSF019574">
    <property type="entry name" value="Periplasmic_polyamine_BP"/>
    <property type="match status" value="1"/>
</dbReference>
<evidence type="ECO:0000256" key="1">
    <source>
        <dbReference type="ARBA" id="ARBA00004418"/>
    </source>
</evidence>
<keyword evidence="2" id="KW-0813">Transport</keyword>
<evidence type="ECO:0000313" key="8">
    <source>
        <dbReference type="Proteomes" id="UP000289166"/>
    </source>
</evidence>
<dbReference type="PROSITE" id="PS51257">
    <property type="entry name" value="PROKAR_LIPOPROTEIN"/>
    <property type="match status" value="1"/>
</dbReference>
<dbReference type="PANTHER" id="PTHR30222">
    <property type="entry name" value="SPERMIDINE/PUTRESCINE-BINDING PERIPLASMIC PROTEIN"/>
    <property type="match status" value="1"/>
</dbReference>
<feature type="binding site" evidence="5">
    <location>
        <position position="90"/>
    </location>
    <ligand>
        <name>spermidine</name>
        <dbReference type="ChEBI" id="CHEBI:57834"/>
    </ligand>
</feature>
<dbReference type="InterPro" id="IPR006059">
    <property type="entry name" value="SBP"/>
</dbReference>
<protein>
    <submittedName>
        <fullName evidence="7">Extracellular solute-binding protein</fullName>
    </submittedName>
</protein>
<dbReference type="InterPro" id="IPR001188">
    <property type="entry name" value="Sperm_putr-bd"/>
</dbReference>
<dbReference type="RefSeq" id="WP_128706427.1">
    <property type="nucleotide sequence ID" value="NZ_RLII01000033.1"/>
</dbReference>
<dbReference type="PANTHER" id="PTHR30222:SF17">
    <property type="entry name" value="SPERMIDINE_PUTRESCINE-BINDING PERIPLASMIC PROTEIN"/>
    <property type="match status" value="1"/>
</dbReference>
<evidence type="ECO:0000256" key="4">
    <source>
        <dbReference type="ARBA" id="ARBA00022764"/>
    </source>
</evidence>
<keyword evidence="8" id="KW-1185">Reference proteome</keyword>
<dbReference type="PRINTS" id="PR00909">
    <property type="entry name" value="SPERMDNBNDNG"/>
</dbReference>
<dbReference type="Proteomes" id="UP000289166">
    <property type="component" value="Unassembled WGS sequence"/>
</dbReference>
<name>A0A4Q0I4I6_9FIRM</name>
<accession>A0A4Q0I4I6</accession>
<proteinExistence type="predicted"/>
<dbReference type="GO" id="GO:0019808">
    <property type="term" value="F:polyamine binding"/>
    <property type="evidence" value="ECO:0007669"/>
    <property type="project" value="InterPro"/>
</dbReference>
<organism evidence="7 8">
    <name type="scientific">Acetivibrio mesophilus</name>
    <dbReference type="NCBI Taxonomy" id="2487273"/>
    <lineage>
        <taxon>Bacteria</taxon>
        <taxon>Bacillati</taxon>
        <taxon>Bacillota</taxon>
        <taxon>Clostridia</taxon>
        <taxon>Eubacteriales</taxon>
        <taxon>Oscillospiraceae</taxon>
        <taxon>Acetivibrio</taxon>
    </lineage>
</organism>
<reference evidence="8" key="1">
    <citation type="submission" date="2018-11" db="EMBL/GenBank/DDBJ databases">
        <title>Genome sequencing of a novel mesophilic and cellulolytic organism within the genus Hungateiclostridium.</title>
        <authorList>
            <person name="Rettenmaier R."/>
            <person name="Liebl W."/>
            <person name="Zverlov V."/>
        </authorList>
    </citation>
    <scope>NUCLEOTIDE SEQUENCE [LARGE SCALE GENOMIC DNA]</scope>
    <source>
        <strain evidence="8">N2K1</strain>
    </source>
</reference>
<evidence type="ECO:0000256" key="2">
    <source>
        <dbReference type="ARBA" id="ARBA00022448"/>
    </source>
</evidence>
<dbReference type="Gene3D" id="3.40.190.10">
    <property type="entry name" value="Periplasmic binding protein-like II"/>
    <property type="match status" value="2"/>
</dbReference>
<comment type="subcellular location">
    <subcellularLocation>
        <location evidence="1">Periplasm</location>
    </subcellularLocation>
</comment>
<feature type="chain" id="PRO_5020294085" evidence="6">
    <location>
        <begin position="25"/>
        <end position="354"/>
    </location>
</feature>
<dbReference type="GO" id="GO:0015846">
    <property type="term" value="P:polyamine transport"/>
    <property type="evidence" value="ECO:0007669"/>
    <property type="project" value="InterPro"/>
</dbReference>
<evidence type="ECO:0000313" key="7">
    <source>
        <dbReference type="EMBL" id="RXE57832.1"/>
    </source>
</evidence>